<evidence type="ECO:0000313" key="2">
    <source>
        <dbReference type="EMBL" id="BDB31127.1"/>
    </source>
</evidence>
<gene>
    <name evidence="2" type="ORF">NUITMVK2_2410</name>
</gene>
<accession>A0A1B1LQS5</accession>
<dbReference type="AlphaFoldDB" id="A0A1B1LQS5"/>
<geneLocation type="plasmid" evidence="1">
    <name>pKP04VIM</name>
</geneLocation>
<dbReference type="Proteomes" id="UP001319930">
    <property type="component" value="Plasmid pNUITM-VK2"/>
</dbReference>
<evidence type="ECO:0000313" key="1">
    <source>
        <dbReference type="EMBL" id="ANS55412.1"/>
    </source>
</evidence>
<sequence>MDVQQNVQTDSVIKAFLRSELQLIRSQQKLLSVLPRELASDYRYIPDILLGRFFHPSTDTRLNRIAQSEARPGSLLIPRVNGKPVLWSELIKLILDDSHYLKFDAYGRPFDSSELKPNAPCELISGKSYVYKPVDLELFRKNIVSIQMNFLVNLWNLARFKPAFVQSYLALSNDAFQMLVETEMSAFVEVTNVIFFPRFITYDTGRRGSKVYAWGYEILADLLEGFIPRENMENLRVEFTLKESYEKLKKF</sequence>
<dbReference type="RefSeq" id="WP_017900905.1">
    <property type="nucleotide sequence ID" value="NZ_AP018583.1"/>
</dbReference>
<evidence type="ECO:0000313" key="3">
    <source>
        <dbReference type="Proteomes" id="UP001319930"/>
    </source>
</evidence>
<geneLocation type="plasmid" evidence="2 3">
    <name>pNUITM-VK2</name>
</geneLocation>
<reference evidence="1" key="1">
    <citation type="submission" date="2015-12" db="EMBL/GenBank/DDBJ databases">
        <title>Klebsiella pneumoniae strain KP04 plasmid pKP04VIM, complete sequence.</title>
        <authorList>
            <person name="Li R."/>
            <person name="Lin D."/>
            <person name="Chen C."/>
        </authorList>
    </citation>
    <scope>NUCLEOTIDE SEQUENCE</scope>
    <source>
        <plasmid evidence="1">pKP04VIM</plasmid>
    </source>
</reference>
<name>A0A1B1LQS5_KLEPN</name>
<dbReference type="PATRIC" id="fig|573.1650.peg.5284"/>
<reference evidence="2 3" key="2">
    <citation type="submission" date="2021-09" db="EMBL/GenBank/DDBJ databases">
        <title>Whole genome sequencing of antimicrobial-resistant bacteria isolated from aquatic animals, plants, and environment in Asia.</title>
        <authorList>
            <person name="Hirabayashi A."/>
            <person name="Suzuki M."/>
        </authorList>
    </citation>
    <scope>NUCLEOTIDE SEQUENCE [LARGE SCALE GENOMIC DNA]</scope>
    <source>
        <strain evidence="2 3">NUITM-VK2</strain>
        <plasmid evidence="2 3">pNUITM-VK2</plasmid>
    </source>
</reference>
<keyword evidence="1" id="KW-0614">Plasmid</keyword>
<dbReference type="GeneID" id="93756986"/>
<proteinExistence type="predicted"/>
<dbReference type="EMBL" id="AP025164">
    <property type="protein sequence ID" value="BDB31127.1"/>
    <property type="molecule type" value="Genomic_DNA"/>
</dbReference>
<protein>
    <submittedName>
        <fullName evidence="1">Uncharacterized protein</fullName>
    </submittedName>
</protein>
<dbReference type="EMBL" id="KU318421">
    <property type="protein sequence ID" value="ANS55412.1"/>
    <property type="molecule type" value="Genomic_DNA"/>
</dbReference>
<organism evidence="1">
    <name type="scientific">Klebsiella pneumoniae</name>
    <dbReference type="NCBI Taxonomy" id="573"/>
    <lineage>
        <taxon>Bacteria</taxon>
        <taxon>Pseudomonadati</taxon>
        <taxon>Pseudomonadota</taxon>
        <taxon>Gammaproteobacteria</taxon>
        <taxon>Enterobacterales</taxon>
        <taxon>Enterobacteriaceae</taxon>
        <taxon>Klebsiella/Raoultella group</taxon>
        <taxon>Klebsiella</taxon>
        <taxon>Klebsiella pneumoniae complex</taxon>
    </lineage>
</organism>